<accession>A0A6C0H8Z1</accession>
<dbReference type="AlphaFoldDB" id="A0A6C0H8Z1"/>
<proteinExistence type="predicted"/>
<dbReference type="EMBL" id="MN739899">
    <property type="protein sequence ID" value="QHT76686.1"/>
    <property type="molecule type" value="Genomic_DNA"/>
</dbReference>
<sequence>MNTNDEAIIEKIKESINSTTDKWSSASTIRKFLYKIKKKNTDSDFIEFIFNYYKNCFEEVCNIIDKIDNSEQKFLKITTLPGTMQGVIFIWQWLIKADEIYEGLPNINKYFQTINMSENKRWETRSLIRHASSFAESSVPKKIKIS</sequence>
<organism evidence="1">
    <name type="scientific">viral metagenome</name>
    <dbReference type="NCBI Taxonomy" id="1070528"/>
    <lineage>
        <taxon>unclassified sequences</taxon>
        <taxon>metagenomes</taxon>
        <taxon>organismal metagenomes</taxon>
    </lineage>
</organism>
<reference evidence="1" key="1">
    <citation type="journal article" date="2020" name="Nature">
        <title>Giant virus diversity and host interactions through global metagenomics.</title>
        <authorList>
            <person name="Schulz F."/>
            <person name="Roux S."/>
            <person name="Paez-Espino D."/>
            <person name="Jungbluth S."/>
            <person name="Walsh D.A."/>
            <person name="Denef V.J."/>
            <person name="McMahon K.D."/>
            <person name="Konstantinidis K.T."/>
            <person name="Eloe-Fadrosh E.A."/>
            <person name="Kyrpides N.C."/>
            <person name="Woyke T."/>
        </authorList>
    </citation>
    <scope>NUCLEOTIDE SEQUENCE</scope>
    <source>
        <strain evidence="1">GVMAG-M-3300023179-82</strain>
    </source>
</reference>
<evidence type="ECO:0000313" key="1">
    <source>
        <dbReference type="EMBL" id="QHT76686.1"/>
    </source>
</evidence>
<protein>
    <submittedName>
        <fullName evidence="1">Uncharacterized protein</fullName>
    </submittedName>
</protein>
<name>A0A6C0H8Z1_9ZZZZ</name>